<dbReference type="EMBL" id="LSBJ02000011">
    <property type="protein sequence ID" value="OAQ59464.1"/>
    <property type="molecule type" value="Genomic_DNA"/>
</dbReference>
<feature type="compositionally biased region" description="Basic and acidic residues" evidence="1">
    <location>
        <begin position="26"/>
        <end position="35"/>
    </location>
</feature>
<dbReference type="AlphaFoldDB" id="A0A179F1Y5"/>
<dbReference type="Proteomes" id="UP000078397">
    <property type="component" value="Unassembled WGS sequence"/>
</dbReference>
<organism evidence="2 3">
    <name type="scientific">Pochonia chlamydosporia 170</name>
    <dbReference type="NCBI Taxonomy" id="1380566"/>
    <lineage>
        <taxon>Eukaryota</taxon>
        <taxon>Fungi</taxon>
        <taxon>Dikarya</taxon>
        <taxon>Ascomycota</taxon>
        <taxon>Pezizomycotina</taxon>
        <taxon>Sordariomycetes</taxon>
        <taxon>Hypocreomycetidae</taxon>
        <taxon>Hypocreales</taxon>
        <taxon>Clavicipitaceae</taxon>
        <taxon>Pochonia</taxon>
    </lineage>
</organism>
<dbReference type="RefSeq" id="XP_018137488.1">
    <property type="nucleotide sequence ID" value="XM_018294634.1"/>
</dbReference>
<gene>
    <name evidence="2" type="ORF">VFPPC_16881</name>
</gene>
<protein>
    <submittedName>
        <fullName evidence="2">Uncharacterized protein</fullName>
    </submittedName>
</protein>
<feature type="compositionally biased region" description="Basic and acidic residues" evidence="1">
    <location>
        <begin position="76"/>
        <end position="99"/>
    </location>
</feature>
<accession>A0A179F1Y5</accession>
<sequence>MAMPPDGHSFTSPSPMASEQIRKRRIGDDFSQKDHPAKKRKSTSAQVLAPKFPPAFYDELSEIPLTLDVLLELDQRNDARSNTEKRTSSVDLLPKDLSRYSRRGGPDTQHLRDQDTKHFNYGKYPVEFKKSTDALNDSD</sequence>
<dbReference type="OrthoDB" id="4777811at2759"/>
<dbReference type="KEGG" id="pchm:VFPPC_16881"/>
<feature type="compositionally biased region" description="Basic and acidic residues" evidence="1">
    <location>
        <begin position="109"/>
        <end position="118"/>
    </location>
</feature>
<comment type="caution">
    <text evidence="2">The sequence shown here is derived from an EMBL/GenBank/DDBJ whole genome shotgun (WGS) entry which is preliminary data.</text>
</comment>
<evidence type="ECO:0000256" key="1">
    <source>
        <dbReference type="SAM" id="MobiDB-lite"/>
    </source>
</evidence>
<dbReference type="STRING" id="1380566.A0A179F1Y5"/>
<keyword evidence="3" id="KW-1185">Reference proteome</keyword>
<proteinExistence type="predicted"/>
<dbReference type="GeneID" id="28858628"/>
<feature type="region of interest" description="Disordered" evidence="1">
    <location>
        <begin position="76"/>
        <end position="119"/>
    </location>
</feature>
<evidence type="ECO:0000313" key="2">
    <source>
        <dbReference type="EMBL" id="OAQ59464.1"/>
    </source>
</evidence>
<name>A0A179F1Y5_METCM</name>
<reference evidence="2 3" key="1">
    <citation type="journal article" date="2016" name="PLoS Pathog.">
        <title>Biosynthesis of antibiotic leucinostatins in bio-control fungus Purpureocillium lilacinum and their inhibition on phytophthora revealed by genome mining.</title>
        <authorList>
            <person name="Wang G."/>
            <person name="Liu Z."/>
            <person name="Lin R."/>
            <person name="Li E."/>
            <person name="Mao Z."/>
            <person name="Ling J."/>
            <person name="Yang Y."/>
            <person name="Yin W.B."/>
            <person name="Xie B."/>
        </authorList>
    </citation>
    <scope>NUCLEOTIDE SEQUENCE [LARGE SCALE GENOMIC DNA]</scope>
    <source>
        <strain evidence="2">170</strain>
    </source>
</reference>
<feature type="region of interest" description="Disordered" evidence="1">
    <location>
        <begin position="1"/>
        <end position="49"/>
    </location>
</feature>
<evidence type="ECO:0000313" key="3">
    <source>
        <dbReference type="Proteomes" id="UP000078397"/>
    </source>
</evidence>